<evidence type="ECO:0000259" key="1">
    <source>
        <dbReference type="Pfam" id="PF12146"/>
    </source>
</evidence>
<gene>
    <name evidence="2" type="ORF">CVS47_02869</name>
</gene>
<dbReference type="Gene3D" id="3.40.50.1820">
    <property type="entry name" value="alpha/beta hydrolase"/>
    <property type="match status" value="1"/>
</dbReference>
<dbReference type="Pfam" id="PF12146">
    <property type="entry name" value="Hydrolase_4"/>
    <property type="match status" value="1"/>
</dbReference>
<dbReference type="InterPro" id="IPR022742">
    <property type="entry name" value="Hydrolase_4"/>
</dbReference>
<dbReference type="GO" id="GO:0047372">
    <property type="term" value="F:monoacylglycerol lipase activity"/>
    <property type="evidence" value="ECO:0007669"/>
    <property type="project" value="UniProtKB-EC"/>
</dbReference>
<evidence type="ECO:0000313" key="3">
    <source>
        <dbReference type="Proteomes" id="UP000276888"/>
    </source>
</evidence>
<dbReference type="InterPro" id="IPR029058">
    <property type="entry name" value="AB_hydrolase_fold"/>
</dbReference>
<dbReference type="SUPFAM" id="SSF53474">
    <property type="entry name" value="alpha/beta-Hydrolases"/>
    <property type="match status" value="1"/>
</dbReference>
<evidence type="ECO:0000313" key="2">
    <source>
        <dbReference type="EMBL" id="AZS38216.1"/>
    </source>
</evidence>
<dbReference type="InterPro" id="IPR051044">
    <property type="entry name" value="MAG_DAG_Lipase"/>
</dbReference>
<keyword evidence="3" id="KW-1185">Reference proteome</keyword>
<dbReference type="AlphaFoldDB" id="A0A3Q9J1X3"/>
<dbReference type="RefSeq" id="WP_127096678.1">
    <property type="nucleotide sequence ID" value="NZ_CP031423.1"/>
</dbReference>
<sequence>MPEYIDAHGVTIVYDRHPATGAAGDGEARGVVQLLHGVGEHAGRYARTIAALTGAGFVVYADDHRGHGRTGMTQHGDALRLGRLGPGGHRAAVAALWQFTRLIRDENPNLPLVLLGHSWGSFLAQILLNDHPDAYDAVVLTGSALRWPGSLNHRPLNAPWAGPEATGLEWLSTDPAVAADFAADPLTIDVPLAQLFGAAETLRLIGRPRRDLGRDIPVLLMVGRDDTVGGPRSVHRLADAYRRRSGLTDVTTLVYPDARHEIFNEGVQDEVRADLLAWLDARIPVRQRP</sequence>
<reference evidence="2 3" key="1">
    <citation type="submission" date="2018-08" db="EMBL/GenBank/DDBJ databases">
        <title>Microbacterium lemovicicum sp. nov., a bacterium isolated from a natural uranium-rich soil.</title>
        <authorList>
            <person name="ORTET P."/>
        </authorList>
    </citation>
    <scope>NUCLEOTIDE SEQUENCE [LARGE SCALE GENOMIC DNA]</scope>
    <source>
        <strain evidence="2 3">Viu22</strain>
    </source>
</reference>
<dbReference type="EC" id="3.1.1.23" evidence="2"/>
<dbReference type="Proteomes" id="UP000276888">
    <property type="component" value="Chromosome"/>
</dbReference>
<dbReference type="PANTHER" id="PTHR11614">
    <property type="entry name" value="PHOSPHOLIPASE-RELATED"/>
    <property type="match status" value="1"/>
</dbReference>
<keyword evidence="2" id="KW-0378">Hydrolase</keyword>
<dbReference type="KEGG" id="mlv:CVS47_02869"/>
<proteinExistence type="predicted"/>
<protein>
    <submittedName>
        <fullName evidence="2">Monoacylglycerol lipase</fullName>
        <ecNumber evidence="2">3.1.1.23</ecNumber>
    </submittedName>
</protein>
<dbReference type="OrthoDB" id="9806902at2"/>
<accession>A0A3Q9J1X3</accession>
<dbReference type="EMBL" id="CP031423">
    <property type="protein sequence ID" value="AZS38216.1"/>
    <property type="molecule type" value="Genomic_DNA"/>
</dbReference>
<name>A0A3Q9J1X3_9MICO</name>
<organism evidence="2 3">
    <name type="scientific">Microbacterium lemovicicum</name>
    <dbReference type="NCBI Taxonomy" id="1072463"/>
    <lineage>
        <taxon>Bacteria</taxon>
        <taxon>Bacillati</taxon>
        <taxon>Actinomycetota</taxon>
        <taxon>Actinomycetes</taxon>
        <taxon>Micrococcales</taxon>
        <taxon>Microbacteriaceae</taxon>
        <taxon>Microbacterium</taxon>
    </lineage>
</organism>
<feature type="domain" description="Serine aminopeptidase S33" evidence="1">
    <location>
        <begin position="27"/>
        <end position="265"/>
    </location>
</feature>